<evidence type="ECO:0000313" key="2">
    <source>
        <dbReference type="Proteomes" id="UP000198807"/>
    </source>
</evidence>
<dbReference type="OrthoDB" id="1099805at2"/>
<proteinExistence type="predicted"/>
<dbReference type="RefSeq" id="WP_139195454.1">
    <property type="nucleotide sequence ID" value="NZ_FOBC01000002.1"/>
</dbReference>
<dbReference type="GO" id="GO:0016740">
    <property type="term" value="F:transferase activity"/>
    <property type="evidence" value="ECO:0007669"/>
    <property type="project" value="UniProtKB-KW"/>
</dbReference>
<dbReference type="InterPro" id="IPR016181">
    <property type="entry name" value="Acyl_CoA_acyltransferase"/>
</dbReference>
<name>A0A1H7HE52_9GAMM</name>
<gene>
    <name evidence="1" type="ORF">SAMN04488129_102197</name>
</gene>
<keyword evidence="1" id="KW-0808">Transferase</keyword>
<keyword evidence="2" id="KW-1185">Reference proteome</keyword>
<evidence type="ECO:0000313" key="1">
    <source>
        <dbReference type="EMBL" id="SEK48569.1"/>
    </source>
</evidence>
<protein>
    <submittedName>
        <fullName evidence="1">Acetyltransferase (GNAT) domain-containing protein</fullName>
    </submittedName>
</protein>
<sequence>MIGYEYFHDEGFLWRKHQGTLIPLSMPHRDARLEAPDARALLKAHGALLVRWESNFDCASTTDWWHVIKSEEEHLEVLSRSTRSKVRRGSRQLSVSCEPRCSVLNEGYVVYRQAYERYDTLEPMMSEAAFREAIRQLPPETEFWTVRTRESNELVAFSENLVIDDACFYLSIWFNPASLGQYAAYTLFYEMNLHYLNERRLRYVSDGARSISHDTGIHDFLINRFGFRKAYAKLHVVYTPLLAAAVHALYPFRRLIGKTSRPMFRKLTVLLEQERIHRSFDYKSSLRLERIS</sequence>
<dbReference type="Gene3D" id="3.40.630.30">
    <property type="match status" value="1"/>
</dbReference>
<organism evidence="1 2">
    <name type="scientific">Halomonas daqiaonensis</name>
    <dbReference type="NCBI Taxonomy" id="650850"/>
    <lineage>
        <taxon>Bacteria</taxon>
        <taxon>Pseudomonadati</taxon>
        <taxon>Pseudomonadota</taxon>
        <taxon>Gammaproteobacteria</taxon>
        <taxon>Oceanospirillales</taxon>
        <taxon>Halomonadaceae</taxon>
        <taxon>Halomonas</taxon>
    </lineage>
</organism>
<dbReference type="STRING" id="650850.SAMN04488129_102197"/>
<dbReference type="EMBL" id="FOBC01000002">
    <property type="protein sequence ID" value="SEK48569.1"/>
    <property type="molecule type" value="Genomic_DNA"/>
</dbReference>
<reference evidence="2" key="1">
    <citation type="submission" date="2016-10" db="EMBL/GenBank/DDBJ databases">
        <authorList>
            <person name="Varghese N."/>
            <person name="Submissions S."/>
        </authorList>
    </citation>
    <scope>NUCLEOTIDE SEQUENCE [LARGE SCALE GENOMIC DNA]</scope>
    <source>
        <strain evidence="2">CGMCC 1.9150</strain>
    </source>
</reference>
<dbReference type="Proteomes" id="UP000198807">
    <property type="component" value="Unassembled WGS sequence"/>
</dbReference>
<dbReference type="SUPFAM" id="SSF55729">
    <property type="entry name" value="Acyl-CoA N-acyltransferases (Nat)"/>
    <property type="match status" value="1"/>
</dbReference>
<dbReference type="AlphaFoldDB" id="A0A1H7HE52"/>
<accession>A0A1H7HE52</accession>